<dbReference type="HOGENOM" id="CLU_2430777_0_0_1"/>
<reference evidence="2" key="1">
    <citation type="submission" date="2015-04" db="UniProtKB">
        <authorList>
            <consortium name="EnsemblPlants"/>
        </authorList>
    </citation>
    <scope>IDENTIFICATION</scope>
    <source>
        <strain evidence="2">SL10</strain>
    </source>
</reference>
<dbReference type="EnsemblPlants" id="ONIVA10G01430.1">
    <property type="protein sequence ID" value="ONIVA10G01430.1"/>
    <property type="gene ID" value="ONIVA10G01430"/>
</dbReference>
<keyword evidence="3" id="KW-1185">Reference proteome</keyword>
<reference evidence="2" key="2">
    <citation type="submission" date="2018-04" db="EMBL/GenBank/DDBJ databases">
        <title>OnivRS2 (Oryza nivara Reference Sequence Version 2).</title>
        <authorList>
            <person name="Zhang J."/>
            <person name="Kudrna D."/>
            <person name="Lee S."/>
            <person name="Talag J."/>
            <person name="Rajasekar S."/>
            <person name="Welchert J."/>
            <person name="Hsing Y.-I."/>
            <person name="Wing R.A."/>
        </authorList>
    </citation>
    <scope>NUCLEOTIDE SEQUENCE [LARGE SCALE GENOMIC DNA]</scope>
</reference>
<dbReference type="Proteomes" id="UP000006591">
    <property type="component" value="Chromosome 10"/>
</dbReference>
<evidence type="ECO:0000256" key="1">
    <source>
        <dbReference type="SAM" id="MobiDB-lite"/>
    </source>
</evidence>
<sequence length="91" mass="10593">MAPTRWSMRWRRRHRRRRTELVVGDDGGEAPYEGFLCLELKPLTANANIPSHPPQINLSIWGGRGDLSERTEEENLFSTRRQALTNRQHVV</sequence>
<organism evidence="2">
    <name type="scientific">Oryza nivara</name>
    <name type="common">Indian wild rice</name>
    <name type="synonym">Oryza sativa f. spontanea</name>
    <dbReference type="NCBI Taxonomy" id="4536"/>
    <lineage>
        <taxon>Eukaryota</taxon>
        <taxon>Viridiplantae</taxon>
        <taxon>Streptophyta</taxon>
        <taxon>Embryophyta</taxon>
        <taxon>Tracheophyta</taxon>
        <taxon>Spermatophyta</taxon>
        <taxon>Magnoliopsida</taxon>
        <taxon>Liliopsida</taxon>
        <taxon>Poales</taxon>
        <taxon>Poaceae</taxon>
        <taxon>BOP clade</taxon>
        <taxon>Oryzoideae</taxon>
        <taxon>Oryzeae</taxon>
        <taxon>Oryzinae</taxon>
        <taxon>Oryza</taxon>
    </lineage>
</organism>
<protein>
    <submittedName>
        <fullName evidence="2">Uncharacterized protein</fullName>
    </submittedName>
</protein>
<accession>A0A0E0IP75</accession>
<dbReference type="Gramene" id="ONIVA10G01430.1">
    <property type="protein sequence ID" value="ONIVA10G01430.1"/>
    <property type="gene ID" value="ONIVA10G01430"/>
</dbReference>
<dbReference type="AlphaFoldDB" id="A0A0E0IP75"/>
<name>A0A0E0IP75_ORYNI</name>
<feature type="compositionally biased region" description="Polar residues" evidence="1">
    <location>
        <begin position="76"/>
        <end position="91"/>
    </location>
</feature>
<feature type="region of interest" description="Disordered" evidence="1">
    <location>
        <begin position="72"/>
        <end position="91"/>
    </location>
</feature>
<evidence type="ECO:0000313" key="3">
    <source>
        <dbReference type="Proteomes" id="UP000006591"/>
    </source>
</evidence>
<proteinExistence type="predicted"/>
<evidence type="ECO:0000313" key="2">
    <source>
        <dbReference type="EnsemblPlants" id="ONIVA10G01430.1"/>
    </source>
</evidence>